<evidence type="ECO:0000256" key="2">
    <source>
        <dbReference type="ARBA" id="ARBA00022741"/>
    </source>
</evidence>
<dbReference type="GO" id="GO:0051603">
    <property type="term" value="P:proteolysis involved in protein catabolic process"/>
    <property type="evidence" value="ECO:0007669"/>
    <property type="project" value="TreeGrafter"/>
</dbReference>
<evidence type="ECO:0000256" key="1">
    <source>
        <dbReference type="ARBA" id="ARBA00022723"/>
    </source>
</evidence>
<sequence length="608" mass="66170">MSCTCASAARKLLNSAHKGISGSGVQLLLLSRLGTREVRLARCVPVRWFSETSVYYASKDGMKDGDGGKKSVGEGSGKRSSSSNSGKGGSQLRCPKCGDPCTHVETFVSSTRFVKCEKCHHFFVVLSETDTKKSLSKDPESAAEAVKLAFQQKPPPPPKKIYAYLDKYVVGQDHAKKVLSVAVYNHYKRIYNNMPGGSKQQQVEVEKQASLTPRELLQIAGISPHGNALGASMQQQLNQQAPQEKRGGEVLDSTHTGIKLEKSNIVLLGPTGSGKTLLAQTLAKCLDVPFAICDCTTLTQAGYVGEDIESVIAKLLQDANYVVEKAQQGIVFLDEVDKIGSVPGIHQLRDVGGEGVQQGLLKLLEGTIVNVPEKNTRKLRGETVQVDTTNILFVASGAFNGLDRIISRRKNEKYLGFGTPSNMGKGRRAAAAADLANTTGGEMDVVAEIEEKDRLLKHVEARDLIEFGMIPEFVGRLPVVVPLHSLDEETLVRILTEPRNAVVPQYQALFSMDKVELSLTKIKTIARLALERKTGARGLRSIMEKLLLDPMFEVPHSDIVAVEVSKEVVDGKAPPQYIRAAAKESSEEEYDSGIEEDNWTRQADAAKN</sequence>
<dbReference type="NCBIfam" id="NF003745">
    <property type="entry name" value="PRK05342.1"/>
    <property type="match status" value="1"/>
</dbReference>
<dbReference type="FunFam" id="1.10.8.60:FF:000002">
    <property type="entry name" value="ATP-dependent Clp protease ATP-binding subunit ClpX"/>
    <property type="match status" value="1"/>
</dbReference>
<dbReference type="InterPro" id="IPR003959">
    <property type="entry name" value="ATPase_AAA_core"/>
</dbReference>
<dbReference type="SUPFAM" id="SSF52540">
    <property type="entry name" value="P-loop containing nucleoside triphosphate hydrolases"/>
    <property type="match status" value="1"/>
</dbReference>
<feature type="region of interest" description="Disordered" evidence="5">
    <location>
        <begin position="64"/>
        <end position="93"/>
    </location>
</feature>
<dbReference type="PANTHER" id="PTHR48102">
    <property type="entry name" value="ATP-DEPENDENT CLP PROTEASE ATP-BINDING SUBUNIT CLPX-LIKE, MITOCHONDRIAL-RELATED"/>
    <property type="match status" value="1"/>
</dbReference>
<dbReference type="GO" id="GO:0046983">
    <property type="term" value="F:protein dimerization activity"/>
    <property type="evidence" value="ECO:0007669"/>
    <property type="project" value="InterPro"/>
</dbReference>
<dbReference type="InterPro" id="IPR050052">
    <property type="entry name" value="ATP-dep_Clp_protease_ClpX"/>
</dbReference>
<keyword evidence="8" id="KW-1185">Reference proteome</keyword>
<dbReference type="Gene3D" id="3.40.50.300">
    <property type="entry name" value="P-loop containing nucleotide triphosphate hydrolases"/>
    <property type="match status" value="1"/>
</dbReference>
<dbReference type="PANTHER" id="PTHR48102:SF7">
    <property type="entry name" value="ATP-DEPENDENT CLP PROTEASE ATP-BINDING SUBUNIT CLPX-LIKE, MITOCHONDRIAL"/>
    <property type="match status" value="1"/>
</dbReference>
<dbReference type="GO" id="GO:0005759">
    <property type="term" value="C:mitochondrial matrix"/>
    <property type="evidence" value="ECO:0007669"/>
    <property type="project" value="TreeGrafter"/>
</dbReference>
<dbReference type="InterPro" id="IPR003593">
    <property type="entry name" value="AAA+_ATPase"/>
</dbReference>
<dbReference type="Pfam" id="PF10431">
    <property type="entry name" value="ClpB_D2-small"/>
    <property type="match status" value="1"/>
</dbReference>
<protein>
    <submittedName>
        <fullName evidence="7">Caseinolytic mitochondrial matrix peptidase chaperone subunit a</fullName>
    </submittedName>
</protein>
<evidence type="ECO:0000259" key="6">
    <source>
        <dbReference type="PROSITE" id="PS51902"/>
    </source>
</evidence>
<feature type="region of interest" description="Disordered" evidence="5">
    <location>
        <begin position="581"/>
        <end position="608"/>
    </location>
</feature>
<dbReference type="InterPro" id="IPR027417">
    <property type="entry name" value="P-loop_NTPase"/>
</dbReference>
<name>A0A8C1PPQ7_CYPCA</name>
<feature type="domain" description="ClpX-type ZB" evidence="6">
    <location>
        <begin position="82"/>
        <end position="135"/>
    </location>
</feature>
<keyword evidence="1" id="KW-0479">Metal-binding</keyword>
<evidence type="ECO:0000313" key="7">
    <source>
        <dbReference type="Ensembl" id="ENSCCRP00010110384.1"/>
    </source>
</evidence>
<dbReference type="Pfam" id="PF07724">
    <property type="entry name" value="AAA_2"/>
    <property type="match status" value="1"/>
</dbReference>
<dbReference type="InterPro" id="IPR019489">
    <property type="entry name" value="Clp_ATPase_C"/>
</dbReference>
<dbReference type="PROSITE" id="PS51902">
    <property type="entry name" value="CLPX_ZB"/>
    <property type="match status" value="1"/>
</dbReference>
<feature type="compositionally biased region" description="Acidic residues" evidence="5">
    <location>
        <begin position="586"/>
        <end position="597"/>
    </location>
</feature>
<organism evidence="7 8">
    <name type="scientific">Cyprinus carpio</name>
    <name type="common">Common carp</name>
    <dbReference type="NCBI Taxonomy" id="7962"/>
    <lineage>
        <taxon>Eukaryota</taxon>
        <taxon>Metazoa</taxon>
        <taxon>Chordata</taxon>
        <taxon>Craniata</taxon>
        <taxon>Vertebrata</taxon>
        <taxon>Euteleostomi</taxon>
        <taxon>Actinopterygii</taxon>
        <taxon>Neopterygii</taxon>
        <taxon>Teleostei</taxon>
        <taxon>Ostariophysi</taxon>
        <taxon>Cypriniformes</taxon>
        <taxon>Cyprinidae</taxon>
        <taxon>Cyprininae</taxon>
        <taxon>Cyprinus</taxon>
    </lineage>
</organism>
<keyword evidence="3" id="KW-0862">Zinc</keyword>
<dbReference type="InterPro" id="IPR059067">
    <property type="entry name" value="Znf_ribbon_CLPX-like"/>
</dbReference>
<evidence type="ECO:0000256" key="4">
    <source>
        <dbReference type="ARBA" id="ARBA00022840"/>
    </source>
</evidence>
<dbReference type="GO" id="GO:0005524">
    <property type="term" value="F:ATP binding"/>
    <property type="evidence" value="ECO:0007669"/>
    <property type="project" value="UniProtKB-KW"/>
</dbReference>
<dbReference type="Proteomes" id="UP000694427">
    <property type="component" value="Unplaced"/>
</dbReference>
<dbReference type="Ensembl" id="ENSCCRT00010122818.1">
    <property type="protein sequence ID" value="ENSCCRP00010110384.1"/>
    <property type="gene ID" value="ENSCCRG00010048568.1"/>
</dbReference>
<reference evidence="7" key="1">
    <citation type="submission" date="2025-08" db="UniProtKB">
        <authorList>
            <consortium name="Ensembl"/>
        </authorList>
    </citation>
    <scope>IDENTIFICATION</scope>
</reference>
<keyword evidence="4" id="KW-0067">ATP-binding</keyword>
<evidence type="ECO:0000313" key="8">
    <source>
        <dbReference type="Proteomes" id="UP000694427"/>
    </source>
</evidence>
<evidence type="ECO:0000256" key="5">
    <source>
        <dbReference type="SAM" id="MobiDB-lite"/>
    </source>
</evidence>
<reference evidence="7" key="2">
    <citation type="submission" date="2025-09" db="UniProtKB">
        <authorList>
            <consortium name="Ensembl"/>
        </authorList>
    </citation>
    <scope>IDENTIFICATION</scope>
</reference>
<proteinExistence type="predicted"/>
<evidence type="ECO:0000256" key="3">
    <source>
        <dbReference type="ARBA" id="ARBA00022833"/>
    </source>
</evidence>
<dbReference type="GO" id="GO:0008270">
    <property type="term" value="F:zinc ion binding"/>
    <property type="evidence" value="ECO:0007669"/>
    <property type="project" value="InterPro"/>
</dbReference>
<dbReference type="SMART" id="SM00382">
    <property type="entry name" value="AAA"/>
    <property type="match status" value="1"/>
</dbReference>
<dbReference type="InterPro" id="IPR059188">
    <property type="entry name" value="Znf_CLPX-like"/>
</dbReference>
<dbReference type="CDD" id="cd19497">
    <property type="entry name" value="RecA-like_ClpX"/>
    <property type="match status" value="1"/>
</dbReference>
<dbReference type="AlphaFoldDB" id="A0A8C1PPQ7"/>
<dbReference type="GO" id="GO:0016887">
    <property type="term" value="F:ATP hydrolysis activity"/>
    <property type="evidence" value="ECO:0007669"/>
    <property type="project" value="InterPro"/>
</dbReference>
<accession>A0A8C1PPQ7</accession>
<dbReference type="FunFam" id="3.40.50.300:FF:000378">
    <property type="entry name" value="ATP-dependent Clp protease ATP-binding subunit clpX-like, mitochondrial"/>
    <property type="match status" value="1"/>
</dbReference>
<keyword evidence="2" id="KW-0547">Nucleotide-binding</keyword>
<dbReference type="Pfam" id="PF26040">
    <property type="entry name" value="Zn_ribbon_CLPX_N"/>
    <property type="match status" value="1"/>
</dbReference>
<dbReference type="SMART" id="SM01086">
    <property type="entry name" value="ClpB_D2-small"/>
    <property type="match status" value="1"/>
</dbReference>
<dbReference type="Gene3D" id="1.10.8.60">
    <property type="match status" value="1"/>
</dbReference>